<protein>
    <submittedName>
        <fullName evidence="6">LLM class F420-dependent oxidoreductase</fullName>
    </submittedName>
</protein>
<dbReference type="InterPro" id="IPR011251">
    <property type="entry name" value="Luciferase-like_dom"/>
</dbReference>
<comment type="caution">
    <text evidence="6">The sequence shown here is derived from an EMBL/GenBank/DDBJ whole genome shotgun (WGS) entry which is preliminary data.</text>
</comment>
<keyword evidence="3" id="KW-0560">Oxidoreductase</keyword>
<dbReference type="Gene3D" id="3.20.20.30">
    <property type="entry name" value="Luciferase-like domain"/>
    <property type="match status" value="1"/>
</dbReference>
<dbReference type="InterPro" id="IPR036661">
    <property type="entry name" value="Luciferase-like_sf"/>
</dbReference>
<dbReference type="GO" id="GO:0046306">
    <property type="term" value="P:alkanesulfonate catabolic process"/>
    <property type="evidence" value="ECO:0007669"/>
    <property type="project" value="TreeGrafter"/>
</dbReference>
<keyword evidence="7" id="KW-1185">Reference proteome</keyword>
<dbReference type="SUPFAM" id="SSF51679">
    <property type="entry name" value="Bacterial luciferase-like"/>
    <property type="match status" value="1"/>
</dbReference>
<gene>
    <name evidence="6" type="ORF">E0H73_44230</name>
</gene>
<keyword evidence="1" id="KW-0285">Flavoprotein</keyword>
<feature type="domain" description="Luciferase-like" evidence="5">
    <location>
        <begin position="5"/>
        <end position="211"/>
    </location>
</feature>
<dbReference type="GO" id="GO:0008726">
    <property type="term" value="F:alkanesulfonate monooxygenase activity"/>
    <property type="evidence" value="ECO:0007669"/>
    <property type="project" value="TreeGrafter"/>
</dbReference>
<sequence>MRPVRIGAQLAPQRAEYAAIRRAAAEVEDLGADILFTWDHFFPLGKVAEGKHFEGWTILAAWAEQTSRIDLGVLVSCNSYRNPDLLADMARTVDHISGGRVVFGIGAGFKEREFLEYGYEFPSPGRRVAELAEALPRIEKRLAALNPPPIGRMPILIAGGGEQKMLRVVARHADIWNTFAEGEDLVRKLGLLDRYCAEIGRDPATIERSVHVGGDPWQVGPPLRELGVTLFTVSTSGPDYNLDTIRQWIAWRNEQNS</sequence>
<dbReference type="AlphaFoldDB" id="A0A4R0JJ29"/>
<keyword evidence="4" id="KW-0503">Monooxygenase</keyword>
<organism evidence="6 7">
    <name type="scientific">Kribbella pittospori</name>
    <dbReference type="NCBI Taxonomy" id="722689"/>
    <lineage>
        <taxon>Bacteria</taxon>
        <taxon>Bacillati</taxon>
        <taxon>Actinomycetota</taxon>
        <taxon>Actinomycetes</taxon>
        <taxon>Propionibacteriales</taxon>
        <taxon>Kribbellaceae</taxon>
        <taxon>Kribbella</taxon>
    </lineage>
</organism>
<dbReference type="PANTHER" id="PTHR42847:SF8">
    <property type="entry name" value="CONSERVED PROTEIN"/>
    <property type="match status" value="1"/>
</dbReference>
<evidence type="ECO:0000256" key="2">
    <source>
        <dbReference type="ARBA" id="ARBA00022643"/>
    </source>
</evidence>
<dbReference type="InterPro" id="IPR050172">
    <property type="entry name" value="SsuD_RutA_monooxygenase"/>
</dbReference>
<evidence type="ECO:0000313" key="6">
    <source>
        <dbReference type="EMBL" id="TCC46267.1"/>
    </source>
</evidence>
<accession>A0A4R0JJ29</accession>
<dbReference type="CDD" id="cd01097">
    <property type="entry name" value="Tetrahydromethanopterin_reductase"/>
    <property type="match status" value="1"/>
</dbReference>
<evidence type="ECO:0000256" key="4">
    <source>
        <dbReference type="ARBA" id="ARBA00023033"/>
    </source>
</evidence>
<evidence type="ECO:0000256" key="1">
    <source>
        <dbReference type="ARBA" id="ARBA00022630"/>
    </source>
</evidence>
<dbReference type="OrthoDB" id="143323at2"/>
<dbReference type="PANTHER" id="PTHR42847">
    <property type="entry name" value="ALKANESULFONATE MONOOXYGENASE"/>
    <property type="match status" value="1"/>
</dbReference>
<evidence type="ECO:0000259" key="5">
    <source>
        <dbReference type="Pfam" id="PF00296"/>
    </source>
</evidence>
<dbReference type="EMBL" id="SJKB01000034">
    <property type="protein sequence ID" value="TCC46267.1"/>
    <property type="molecule type" value="Genomic_DNA"/>
</dbReference>
<dbReference type="NCBIfam" id="TIGR03856">
    <property type="entry name" value="F420_MSMEG_2906"/>
    <property type="match status" value="1"/>
</dbReference>
<evidence type="ECO:0000256" key="3">
    <source>
        <dbReference type="ARBA" id="ARBA00023002"/>
    </source>
</evidence>
<keyword evidence="2" id="KW-0288">FMN</keyword>
<name>A0A4R0JJ29_9ACTN</name>
<dbReference type="Pfam" id="PF00296">
    <property type="entry name" value="Bac_luciferase"/>
    <property type="match status" value="1"/>
</dbReference>
<proteinExistence type="predicted"/>
<dbReference type="Proteomes" id="UP000291144">
    <property type="component" value="Unassembled WGS sequence"/>
</dbReference>
<reference evidence="6 7" key="1">
    <citation type="submission" date="2019-02" db="EMBL/GenBank/DDBJ databases">
        <title>Kribbella capetownensis sp. nov. and Kribbella speibonae sp. nov., isolated from soil.</title>
        <authorList>
            <person name="Curtis S.M."/>
            <person name="Norton I."/>
            <person name="Everest G.J."/>
            <person name="Meyers P.R."/>
        </authorList>
    </citation>
    <scope>NUCLEOTIDE SEQUENCE [LARGE SCALE GENOMIC DNA]</scope>
    <source>
        <strain evidence="6 7">NRRL B-24813</strain>
    </source>
</reference>
<dbReference type="InterPro" id="IPR022480">
    <property type="entry name" value="F420_MSMEG2906"/>
</dbReference>
<dbReference type="RefSeq" id="WP_131367116.1">
    <property type="nucleotide sequence ID" value="NZ_SJKB01000034.1"/>
</dbReference>
<evidence type="ECO:0000313" key="7">
    <source>
        <dbReference type="Proteomes" id="UP000291144"/>
    </source>
</evidence>